<dbReference type="EMBL" id="JAFJMO010000005">
    <property type="protein sequence ID" value="KAJ8276343.1"/>
    <property type="molecule type" value="Genomic_DNA"/>
</dbReference>
<reference evidence="2" key="1">
    <citation type="journal article" date="2023" name="Science">
        <title>Genome structures resolve the early diversification of teleost fishes.</title>
        <authorList>
            <person name="Parey E."/>
            <person name="Louis A."/>
            <person name="Montfort J."/>
            <person name="Bouchez O."/>
            <person name="Roques C."/>
            <person name="Iampietro C."/>
            <person name="Lluch J."/>
            <person name="Castinel A."/>
            <person name="Donnadieu C."/>
            <person name="Desvignes T."/>
            <person name="Floi Bucao C."/>
            <person name="Jouanno E."/>
            <person name="Wen M."/>
            <person name="Mejri S."/>
            <person name="Dirks R."/>
            <person name="Jansen H."/>
            <person name="Henkel C."/>
            <person name="Chen W.J."/>
            <person name="Zahm M."/>
            <person name="Cabau C."/>
            <person name="Klopp C."/>
            <person name="Thompson A.W."/>
            <person name="Robinson-Rechavi M."/>
            <person name="Braasch I."/>
            <person name="Lecointre G."/>
            <person name="Bobe J."/>
            <person name="Postlethwait J.H."/>
            <person name="Berthelot C."/>
            <person name="Roest Crollius H."/>
            <person name="Guiguen Y."/>
        </authorList>
    </citation>
    <scope>NUCLEOTIDE SEQUENCE</scope>
    <source>
        <tissue evidence="2">Blood</tissue>
    </source>
</reference>
<sequence length="110" mass="11571">MLVSGLPLLAGSRSGGRRGPLPRPRIGPTGPLNTAAVGSLETAHILSLPTSSSCLPRSSPEGAGGRGESILAVDYPSSAHDCTFPADSRRVWRSSLGGHMTVELLRERRW</sequence>
<evidence type="ECO:0000313" key="3">
    <source>
        <dbReference type="Proteomes" id="UP001152803"/>
    </source>
</evidence>
<comment type="caution">
    <text evidence="2">The sequence shown here is derived from an EMBL/GenBank/DDBJ whole genome shotgun (WGS) entry which is preliminary data.</text>
</comment>
<gene>
    <name evidence="2" type="ORF">COCON_G00080950</name>
</gene>
<dbReference type="AlphaFoldDB" id="A0A9Q1DPL7"/>
<dbReference type="Proteomes" id="UP001152803">
    <property type="component" value="Unassembled WGS sequence"/>
</dbReference>
<evidence type="ECO:0000256" key="1">
    <source>
        <dbReference type="SAM" id="MobiDB-lite"/>
    </source>
</evidence>
<keyword evidence="3" id="KW-1185">Reference proteome</keyword>
<feature type="region of interest" description="Disordered" evidence="1">
    <location>
        <begin position="50"/>
        <end position="69"/>
    </location>
</feature>
<proteinExistence type="predicted"/>
<protein>
    <submittedName>
        <fullName evidence="2">Uncharacterized protein</fullName>
    </submittedName>
</protein>
<feature type="region of interest" description="Disordered" evidence="1">
    <location>
        <begin position="1"/>
        <end position="34"/>
    </location>
</feature>
<name>A0A9Q1DPL7_CONCO</name>
<evidence type="ECO:0000313" key="2">
    <source>
        <dbReference type="EMBL" id="KAJ8276343.1"/>
    </source>
</evidence>
<accession>A0A9Q1DPL7</accession>
<feature type="compositionally biased region" description="Low complexity" evidence="1">
    <location>
        <begin position="1"/>
        <end position="12"/>
    </location>
</feature>
<organism evidence="2 3">
    <name type="scientific">Conger conger</name>
    <name type="common">Conger eel</name>
    <name type="synonym">Muraena conger</name>
    <dbReference type="NCBI Taxonomy" id="82655"/>
    <lineage>
        <taxon>Eukaryota</taxon>
        <taxon>Metazoa</taxon>
        <taxon>Chordata</taxon>
        <taxon>Craniata</taxon>
        <taxon>Vertebrata</taxon>
        <taxon>Euteleostomi</taxon>
        <taxon>Actinopterygii</taxon>
        <taxon>Neopterygii</taxon>
        <taxon>Teleostei</taxon>
        <taxon>Anguilliformes</taxon>
        <taxon>Congridae</taxon>
        <taxon>Conger</taxon>
    </lineage>
</organism>